<evidence type="ECO:0000256" key="1">
    <source>
        <dbReference type="ARBA" id="ARBA00022723"/>
    </source>
</evidence>
<dbReference type="EMBL" id="LT629690">
    <property type="protein sequence ID" value="SDF24446.1"/>
    <property type="molecule type" value="Genomic_DNA"/>
</dbReference>
<dbReference type="AlphaFoldDB" id="A0A1G7JHR5"/>
<gene>
    <name evidence="4" type="ORF">SAMN05444167_1824</name>
</gene>
<dbReference type="OrthoDB" id="9761899at2"/>
<keyword evidence="1" id="KW-0479">Metal-binding</keyword>
<dbReference type="Gene3D" id="3.40.30.10">
    <property type="entry name" value="Glutaredoxin"/>
    <property type="match status" value="1"/>
</dbReference>
<reference evidence="4 5" key="1">
    <citation type="submission" date="2016-10" db="EMBL/GenBank/DDBJ databases">
        <authorList>
            <person name="de Groot N.N."/>
        </authorList>
    </citation>
    <scope>NUCLEOTIDE SEQUENCE [LARGE SCALE GENOMIC DNA]</scope>
    <source>
        <strain evidence="4 5">GAS232</strain>
    </source>
</reference>
<evidence type="ECO:0000256" key="2">
    <source>
        <dbReference type="ARBA" id="ARBA00023004"/>
    </source>
</evidence>
<dbReference type="GO" id="GO:0046872">
    <property type="term" value="F:metal ion binding"/>
    <property type="evidence" value="ECO:0007669"/>
    <property type="project" value="UniProtKB-KW"/>
</dbReference>
<sequence>MAVPERQILVCINERDPSASRPSCRNEGSKKLKDELKDLVKDAGLKGRVRVLETSCMDQCEHAAVCVVYPDNVWYSFVKAKDAEEIVQEHLLNNRPVEHLLHDNPANLAHAERRAEKRN</sequence>
<dbReference type="InterPro" id="IPR036249">
    <property type="entry name" value="Thioredoxin-like_sf"/>
</dbReference>
<keyword evidence="3" id="KW-0411">Iron-sulfur</keyword>
<evidence type="ECO:0000313" key="4">
    <source>
        <dbReference type="EMBL" id="SDF24446.1"/>
    </source>
</evidence>
<evidence type="ECO:0000313" key="5">
    <source>
        <dbReference type="Proteomes" id="UP000182427"/>
    </source>
</evidence>
<organism evidence="4 5">
    <name type="scientific">Terriglobus roseus</name>
    <dbReference type="NCBI Taxonomy" id="392734"/>
    <lineage>
        <taxon>Bacteria</taxon>
        <taxon>Pseudomonadati</taxon>
        <taxon>Acidobacteriota</taxon>
        <taxon>Terriglobia</taxon>
        <taxon>Terriglobales</taxon>
        <taxon>Acidobacteriaceae</taxon>
        <taxon>Terriglobus</taxon>
    </lineage>
</organism>
<dbReference type="PANTHER" id="PTHR43578">
    <property type="entry name" value="NADH-QUINONE OXIDOREDUCTASE SUBUNIT F"/>
    <property type="match status" value="1"/>
</dbReference>
<proteinExistence type="predicted"/>
<dbReference type="PANTHER" id="PTHR43578:SF3">
    <property type="entry name" value="NADH-QUINONE OXIDOREDUCTASE SUBUNIT F"/>
    <property type="match status" value="1"/>
</dbReference>
<accession>A0A1G7JHR5</accession>
<keyword evidence="2" id="KW-0408">Iron</keyword>
<dbReference type="RefSeq" id="WP_083344852.1">
    <property type="nucleotide sequence ID" value="NZ_LT629690.1"/>
</dbReference>
<name>A0A1G7JHR5_9BACT</name>
<keyword evidence="5" id="KW-1185">Reference proteome</keyword>
<dbReference type="CDD" id="cd02980">
    <property type="entry name" value="TRX_Fd_family"/>
    <property type="match status" value="1"/>
</dbReference>
<dbReference type="GO" id="GO:0051536">
    <property type="term" value="F:iron-sulfur cluster binding"/>
    <property type="evidence" value="ECO:0007669"/>
    <property type="project" value="UniProtKB-KW"/>
</dbReference>
<protein>
    <submittedName>
        <fullName evidence="4">(2Fe-2S) ferredoxin</fullName>
    </submittedName>
</protein>
<dbReference type="SUPFAM" id="SSF52833">
    <property type="entry name" value="Thioredoxin-like"/>
    <property type="match status" value="1"/>
</dbReference>
<evidence type="ECO:0000256" key="3">
    <source>
        <dbReference type="ARBA" id="ARBA00023014"/>
    </source>
</evidence>
<dbReference type="Proteomes" id="UP000182427">
    <property type="component" value="Chromosome I"/>
</dbReference>